<organism evidence="1 2">
    <name type="scientific">Photorhabdus cinerea</name>
    <dbReference type="NCBI Taxonomy" id="471575"/>
    <lineage>
        <taxon>Bacteria</taxon>
        <taxon>Pseudomonadati</taxon>
        <taxon>Pseudomonadota</taxon>
        <taxon>Gammaproteobacteria</taxon>
        <taxon>Enterobacterales</taxon>
        <taxon>Morganellaceae</taxon>
        <taxon>Photorhabdus</taxon>
    </lineage>
</organism>
<name>A0A7X5QG33_9GAMM</name>
<sequence length="141" mass="15879">MATKERITRFTPLATIGSILWCRFPQHIGVPGPKPRPALVLAASPTEHALVVAYGTSQKTDKIYLGEFIIPTTDPDFDLTGLAYDTKFNLNHRLKLYYTSEWFNVAPPRRSFPAPVSPRMGILPASYYDVVRKAAEHIKYT</sequence>
<dbReference type="EMBL" id="PUJW01000018">
    <property type="protein sequence ID" value="NHB93654.1"/>
    <property type="molecule type" value="Genomic_DNA"/>
</dbReference>
<dbReference type="SUPFAM" id="SSF50118">
    <property type="entry name" value="Cell growth inhibitor/plasmid maintenance toxic component"/>
    <property type="match status" value="1"/>
</dbReference>
<evidence type="ECO:0000313" key="2">
    <source>
        <dbReference type="Proteomes" id="UP000591844"/>
    </source>
</evidence>
<protein>
    <submittedName>
        <fullName evidence="1">Uncharacterized protein</fullName>
    </submittedName>
</protein>
<accession>A0A7X5QG33</accession>
<gene>
    <name evidence="1" type="ORF">C5469_16510</name>
</gene>
<dbReference type="Proteomes" id="UP000591844">
    <property type="component" value="Unassembled WGS sequence"/>
</dbReference>
<evidence type="ECO:0000313" key="1">
    <source>
        <dbReference type="EMBL" id="NHB93654.1"/>
    </source>
</evidence>
<dbReference type="AlphaFoldDB" id="A0A7X5QG33"/>
<proteinExistence type="predicted"/>
<reference evidence="1 2" key="1">
    <citation type="submission" date="2018-02" db="EMBL/GenBank/DDBJ databases">
        <authorList>
            <person name="Machado R.A."/>
        </authorList>
    </citation>
    <scope>NUCLEOTIDE SEQUENCE [LARGE SCALE GENOMIC DNA]</scope>
    <source>
        <strain evidence="1 2">DSM 19724</strain>
    </source>
</reference>
<keyword evidence="2" id="KW-1185">Reference proteome</keyword>
<comment type="caution">
    <text evidence="1">The sequence shown here is derived from an EMBL/GenBank/DDBJ whole genome shotgun (WGS) entry which is preliminary data.</text>
</comment>